<evidence type="ECO:0000313" key="9">
    <source>
        <dbReference type="Proteomes" id="UP000275408"/>
    </source>
</evidence>
<dbReference type="InterPro" id="IPR012337">
    <property type="entry name" value="RNaseH-like_sf"/>
</dbReference>
<dbReference type="SUPFAM" id="SSF53098">
    <property type="entry name" value="Ribonuclease H-like"/>
    <property type="match status" value="1"/>
</dbReference>
<dbReference type="GO" id="GO:0008380">
    <property type="term" value="P:RNA splicing"/>
    <property type="evidence" value="ECO:0007669"/>
    <property type="project" value="UniProtKB-KW"/>
</dbReference>
<dbReference type="FunFam" id="3.30.70.330:FF:000041">
    <property type="entry name" value="Epithelial splicing regulatory protein 1"/>
    <property type="match status" value="1"/>
</dbReference>
<dbReference type="PROSITE" id="PS50102">
    <property type="entry name" value="RRM"/>
    <property type="match status" value="1"/>
</dbReference>
<organism evidence="8 9">
    <name type="scientific">Pocillopora damicornis</name>
    <name type="common">Cauliflower coral</name>
    <name type="synonym">Millepora damicornis</name>
    <dbReference type="NCBI Taxonomy" id="46731"/>
    <lineage>
        <taxon>Eukaryota</taxon>
        <taxon>Metazoa</taxon>
        <taxon>Cnidaria</taxon>
        <taxon>Anthozoa</taxon>
        <taxon>Hexacorallia</taxon>
        <taxon>Scleractinia</taxon>
        <taxon>Astrocoeniina</taxon>
        <taxon>Pocilloporidae</taxon>
        <taxon>Pocillopora</taxon>
    </lineage>
</organism>
<protein>
    <recommendedName>
        <fullName evidence="7">RRM domain-containing protein</fullName>
    </recommendedName>
</protein>
<dbReference type="EMBL" id="RCHS01003836">
    <property type="protein sequence ID" value="RMX39320.1"/>
    <property type="molecule type" value="Genomic_DNA"/>
</dbReference>
<name>A0A3M6TD68_POCDA</name>
<keyword evidence="3" id="KW-0677">Repeat</keyword>
<evidence type="ECO:0000256" key="5">
    <source>
        <dbReference type="ARBA" id="ARBA00023187"/>
    </source>
</evidence>
<keyword evidence="4 6" id="KW-0694">RNA-binding</keyword>
<keyword evidence="9" id="KW-1185">Reference proteome</keyword>
<keyword evidence="2" id="KW-0507">mRNA processing</keyword>
<dbReference type="OMA" id="VQHPSAC"/>
<evidence type="ECO:0000256" key="6">
    <source>
        <dbReference type="PROSITE-ProRule" id="PRU00176"/>
    </source>
</evidence>
<dbReference type="InterPro" id="IPR050666">
    <property type="entry name" value="ESRP"/>
</dbReference>
<dbReference type="Gene3D" id="3.30.420.10">
    <property type="entry name" value="Ribonuclease H-like superfamily/Ribonuclease H"/>
    <property type="match status" value="1"/>
</dbReference>
<proteinExistence type="inferred from homology"/>
<dbReference type="InterPro" id="IPR035979">
    <property type="entry name" value="RBD_domain_sf"/>
</dbReference>
<dbReference type="OrthoDB" id="431068at2759"/>
<dbReference type="GO" id="GO:0003723">
    <property type="term" value="F:RNA binding"/>
    <property type="evidence" value="ECO:0007669"/>
    <property type="project" value="UniProtKB-UniRule"/>
</dbReference>
<feature type="domain" description="RRM" evidence="7">
    <location>
        <begin position="328"/>
        <end position="408"/>
    </location>
</feature>
<dbReference type="Gene3D" id="3.30.70.330">
    <property type="match status" value="3"/>
</dbReference>
<dbReference type="SUPFAM" id="SSF54928">
    <property type="entry name" value="RNA-binding domain, RBD"/>
    <property type="match status" value="2"/>
</dbReference>
<dbReference type="GO" id="GO:0006397">
    <property type="term" value="P:mRNA processing"/>
    <property type="evidence" value="ECO:0007669"/>
    <property type="project" value="UniProtKB-KW"/>
</dbReference>
<dbReference type="InterPro" id="IPR012677">
    <property type="entry name" value="Nucleotide-bd_a/b_plait_sf"/>
</dbReference>
<evidence type="ECO:0000259" key="7">
    <source>
        <dbReference type="PROSITE" id="PS50102"/>
    </source>
</evidence>
<keyword evidence="5" id="KW-0508">mRNA splicing</keyword>
<evidence type="ECO:0000256" key="4">
    <source>
        <dbReference type="ARBA" id="ARBA00022884"/>
    </source>
</evidence>
<dbReference type="SMART" id="SM00360">
    <property type="entry name" value="RRM"/>
    <property type="match status" value="3"/>
</dbReference>
<dbReference type="Proteomes" id="UP000275408">
    <property type="component" value="Unassembled WGS sequence"/>
</dbReference>
<comment type="caution">
    <text evidence="8">The sequence shown here is derived from an EMBL/GenBank/DDBJ whole genome shotgun (WGS) entry which is preliminary data.</text>
</comment>
<evidence type="ECO:0000256" key="3">
    <source>
        <dbReference type="ARBA" id="ARBA00022737"/>
    </source>
</evidence>
<gene>
    <name evidence="8" type="ORF">pdam_00017870</name>
</gene>
<dbReference type="InterPro" id="IPR000504">
    <property type="entry name" value="RRM_dom"/>
</dbReference>
<sequence length="664" mass="74032">MGSPEHLVCFHCTVTRLPSGESDAEEETISEISWVVVDVKSNQPGSVHRCVVKSGLSGANEALKQPTNKSLVTSEAQQLGDALEKFDNFVEKTVTCSGERWNLVTDGQFPLRHYLHLEASRKKTKLSQHFYSFYDLRKEVRKALKHDSDYRSLEEVASHCRIDANNNSPAGLEHCKLMASVVQYLVTEGHKFKDPEKISSKYEPGAWYGASLRTKNLGPVLDDTIIRARGLPWQASDQDVANFFKGLNIVRGGIAFCLNAQGRRNGEAFIRFEKGEHREFALKRHKHHLGTRYIEVYRATAQDFLKIVKGPVDVTQIAANFVSNKAEVIIRMRGLPFNSKESDVIEFFEEDAPVFKSDEGILIVRNNFGKATGDAFVLFETEEHGHAALRKHRCMLGSRYVELFRSSQSEVQQVLNSYSNLMHNFPPIMFPPLPHHPPFHPPFLIPGLGVNGMNTKDCLRLRGLPFSATVQDVLDFLKEHAAFVVPGGVHMVYNTQGRPSGDAYVQLVSPECAKSATTDLHRQHMGERYIEVFPCSGVDIAAIITSSTMNQNKMTSPNNTPYSHPCSYPMTNGVVTSPNGTHMNGHTDTVGAATSACRSPTGLYVPHSPTYFNCIIPQNGIGGGNVSYYPPASANFRMRMSPYLPQPYEVMPLFQGYQIADYGR</sequence>
<dbReference type="InterPro" id="IPR036397">
    <property type="entry name" value="RNaseH_sf"/>
</dbReference>
<evidence type="ECO:0000256" key="2">
    <source>
        <dbReference type="ARBA" id="ARBA00022664"/>
    </source>
</evidence>
<evidence type="ECO:0000256" key="1">
    <source>
        <dbReference type="ARBA" id="ARBA00008866"/>
    </source>
</evidence>
<comment type="similarity">
    <text evidence="1">Belongs to the ESRP family.</text>
</comment>
<evidence type="ECO:0000313" key="8">
    <source>
        <dbReference type="EMBL" id="RMX39320.1"/>
    </source>
</evidence>
<reference evidence="8 9" key="1">
    <citation type="journal article" date="2018" name="Sci. Rep.">
        <title>Comparative analysis of the Pocillopora damicornis genome highlights role of immune system in coral evolution.</title>
        <authorList>
            <person name="Cunning R."/>
            <person name="Bay R.A."/>
            <person name="Gillette P."/>
            <person name="Baker A.C."/>
            <person name="Traylor-Knowles N."/>
        </authorList>
    </citation>
    <scope>NUCLEOTIDE SEQUENCE [LARGE SCALE GENOMIC DNA]</scope>
    <source>
        <strain evidence="8">RSMAS</strain>
        <tissue evidence="8">Whole animal</tissue>
    </source>
</reference>
<accession>A0A3M6TD68</accession>
<dbReference type="STRING" id="46731.A0A3M6TD68"/>
<dbReference type="PANTHER" id="PTHR13976">
    <property type="entry name" value="HETEROGENEOUS NUCLEAR RIBONUCLEOPROTEIN-RELATED"/>
    <property type="match status" value="1"/>
</dbReference>
<dbReference type="AlphaFoldDB" id="A0A3M6TD68"/>